<dbReference type="RefSeq" id="WP_238309881.1">
    <property type="nucleotide sequence ID" value="NZ_BPQV01000002.1"/>
</dbReference>
<evidence type="ECO:0000313" key="2">
    <source>
        <dbReference type="Proteomes" id="UP001055156"/>
    </source>
</evidence>
<dbReference type="EMBL" id="BPQV01000002">
    <property type="protein sequence ID" value="GJE25927.1"/>
    <property type="molecule type" value="Genomic_DNA"/>
</dbReference>
<dbReference type="Proteomes" id="UP001055156">
    <property type="component" value="Unassembled WGS sequence"/>
</dbReference>
<name>A0ABQ4T772_METOR</name>
<gene>
    <name evidence="1" type="ORF">LKMONMHP_0771</name>
</gene>
<evidence type="ECO:0000313" key="1">
    <source>
        <dbReference type="EMBL" id="GJE25927.1"/>
    </source>
</evidence>
<keyword evidence="2" id="KW-1185">Reference proteome</keyword>
<accession>A0ABQ4T772</accession>
<proteinExistence type="predicted"/>
<protein>
    <submittedName>
        <fullName evidence="1">Uncharacterized protein</fullName>
    </submittedName>
</protein>
<sequence length="94" mass="10452">MSNFTDLVARAVHPGMNREEREKVYDVVRAAVLRLQEREGLDAGDPRSALQHHLVEETIRDVEFDIVRVTTLEALKRAKAAQDAEASGRKSGPG</sequence>
<reference evidence="1" key="1">
    <citation type="journal article" date="2021" name="Front. Microbiol.">
        <title>Comprehensive Comparative Genomics and Phenotyping of Methylobacterium Species.</title>
        <authorList>
            <person name="Alessa O."/>
            <person name="Ogura Y."/>
            <person name="Fujitani Y."/>
            <person name="Takami H."/>
            <person name="Hayashi T."/>
            <person name="Sahin N."/>
            <person name="Tani A."/>
        </authorList>
    </citation>
    <scope>NUCLEOTIDE SEQUENCE</scope>
    <source>
        <strain evidence="1">NBRC 15689</strain>
    </source>
</reference>
<reference evidence="1" key="2">
    <citation type="submission" date="2021-08" db="EMBL/GenBank/DDBJ databases">
        <authorList>
            <person name="Tani A."/>
            <person name="Ola A."/>
            <person name="Ogura Y."/>
            <person name="Katsura K."/>
            <person name="Hayashi T."/>
        </authorList>
    </citation>
    <scope>NUCLEOTIDE SEQUENCE</scope>
    <source>
        <strain evidence="1">NBRC 15689</strain>
    </source>
</reference>
<organism evidence="1 2">
    <name type="scientific">Methylobacterium organophilum</name>
    <dbReference type="NCBI Taxonomy" id="410"/>
    <lineage>
        <taxon>Bacteria</taxon>
        <taxon>Pseudomonadati</taxon>
        <taxon>Pseudomonadota</taxon>
        <taxon>Alphaproteobacteria</taxon>
        <taxon>Hyphomicrobiales</taxon>
        <taxon>Methylobacteriaceae</taxon>
        <taxon>Methylobacterium</taxon>
    </lineage>
</organism>
<comment type="caution">
    <text evidence="1">The sequence shown here is derived from an EMBL/GenBank/DDBJ whole genome shotgun (WGS) entry which is preliminary data.</text>
</comment>